<dbReference type="AlphaFoldDB" id="A0A443ITI7"/>
<dbReference type="CDD" id="cd03895">
    <property type="entry name" value="M20_ArgE_DapE-like"/>
    <property type="match status" value="1"/>
</dbReference>
<comment type="cofactor">
    <cofactor evidence="1">
        <name>Co(2+)</name>
        <dbReference type="ChEBI" id="CHEBI:48828"/>
    </cofactor>
</comment>
<evidence type="ECO:0000256" key="4">
    <source>
        <dbReference type="ARBA" id="ARBA00022723"/>
    </source>
</evidence>
<dbReference type="PANTHER" id="PTHR43808">
    <property type="entry name" value="ACETYLORNITHINE DEACETYLASE"/>
    <property type="match status" value="1"/>
</dbReference>
<dbReference type="SUPFAM" id="SSF55031">
    <property type="entry name" value="Bacterial exopeptidase dimerisation domain"/>
    <property type="match status" value="1"/>
</dbReference>
<name>A0A443ITI7_9RHOB</name>
<dbReference type="NCBIfam" id="NF005306">
    <property type="entry name" value="PRK06837.1"/>
    <property type="match status" value="1"/>
</dbReference>
<evidence type="ECO:0000256" key="7">
    <source>
        <dbReference type="ARBA" id="ARBA00023285"/>
    </source>
</evidence>
<dbReference type="Gene3D" id="3.30.70.360">
    <property type="match status" value="1"/>
</dbReference>
<keyword evidence="4" id="KW-0479">Metal-binding</keyword>
<keyword evidence="10" id="KW-1185">Reference proteome</keyword>
<dbReference type="SUPFAM" id="SSF53187">
    <property type="entry name" value="Zn-dependent exopeptidases"/>
    <property type="match status" value="1"/>
</dbReference>
<dbReference type="EMBL" id="SAUW01000011">
    <property type="protein sequence ID" value="RWR11018.1"/>
    <property type="molecule type" value="Genomic_DNA"/>
</dbReference>
<dbReference type="Proteomes" id="UP000285710">
    <property type="component" value="Unassembled WGS sequence"/>
</dbReference>
<reference evidence="9 10" key="1">
    <citation type="submission" date="2019-01" db="EMBL/GenBank/DDBJ databases">
        <title>Sinorhodobacter populi sp. nov. isolated from the symptomatic bark tissue of Populus euramericana canker.</title>
        <authorList>
            <person name="Xu G."/>
        </authorList>
    </citation>
    <scope>NUCLEOTIDE SEQUENCE [LARGE SCALE GENOMIC DNA]</scope>
    <source>
        <strain evidence="9 10">2D-5</strain>
    </source>
</reference>
<reference evidence="9 10" key="2">
    <citation type="submission" date="2019-01" db="EMBL/GenBank/DDBJ databases">
        <authorList>
            <person name="Li Y."/>
        </authorList>
    </citation>
    <scope>NUCLEOTIDE SEQUENCE [LARGE SCALE GENOMIC DNA]</scope>
    <source>
        <strain evidence="9 10">2D-5</strain>
    </source>
</reference>
<dbReference type="GO" id="GO:0046872">
    <property type="term" value="F:metal ion binding"/>
    <property type="evidence" value="ECO:0007669"/>
    <property type="project" value="UniProtKB-KW"/>
</dbReference>
<comment type="similarity">
    <text evidence="3">Belongs to the peptidase M20A family.</text>
</comment>
<gene>
    <name evidence="9" type="ORF">D2T33_11825</name>
</gene>
<evidence type="ECO:0000256" key="3">
    <source>
        <dbReference type="ARBA" id="ARBA00006247"/>
    </source>
</evidence>
<evidence type="ECO:0000256" key="5">
    <source>
        <dbReference type="ARBA" id="ARBA00022801"/>
    </source>
</evidence>
<dbReference type="PANTHER" id="PTHR43808:SF25">
    <property type="entry name" value="PEPTIDASE M20 DIMERISATION DOMAIN-CONTAINING PROTEIN"/>
    <property type="match status" value="1"/>
</dbReference>
<evidence type="ECO:0000256" key="6">
    <source>
        <dbReference type="ARBA" id="ARBA00022833"/>
    </source>
</evidence>
<evidence type="ECO:0000259" key="8">
    <source>
        <dbReference type="Pfam" id="PF07687"/>
    </source>
</evidence>
<keyword evidence="7" id="KW-0170">Cobalt</keyword>
<dbReference type="InterPro" id="IPR002933">
    <property type="entry name" value="Peptidase_M20"/>
</dbReference>
<dbReference type="RefSeq" id="WP_128269906.1">
    <property type="nucleotide sequence ID" value="NZ_SAUW01000011.1"/>
</dbReference>
<keyword evidence="6" id="KW-0862">Zinc</keyword>
<dbReference type="InterPro" id="IPR011650">
    <property type="entry name" value="Peptidase_M20_dimer"/>
</dbReference>
<dbReference type="Pfam" id="PF01546">
    <property type="entry name" value="Peptidase_M20"/>
    <property type="match status" value="1"/>
</dbReference>
<comment type="caution">
    <text evidence="9">The sequence shown here is derived from an EMBL/GenBank/DDBJ whole genome shotgun (WGS) entry which is preliminary data.</text>
</comment>
<evidence type="ECO:0000256" key="2">
    <source>
        <dbReference type="ARBA" id="ARBA00001947"/>
    </source>
</evidence>
<evidence type="ECO:0000313" key="10">
    <source>
        <dbReference type="Proteomes" id="UP000285710"/>
    </source>
</evidence>
<organism evidence="9 10">
    <name type="scientific">Paenirhodobacter populi</name>
    <dbReference type="NCBI Taxonomy" id="2306993"/>
    <lineage>
        <taxon>Bacteria</taxon>
        <taxon>Pseudomonadati</taxon>
        <taxon>Pseudomonadota</taxon>
        <taxon>Alphaproteobacteria</taxon>
        <taxon>Rhodobacterales</taxon>
        <taxon>Rhodobacter group</taxon>
        <taxon>Paenirhodobacter</taxon>
    </lineage>
</organism>
<dbReference type="GO" id="GO:0016787">
    <property type="term" value="F:hydrolase activity"/>
    <property type="evidence" value="ECO:0007669"/>
    <property type="project" value="UniProtKB-KW"/>
</dbReference>
<keyword evidence="5" id="KW-0378">Hydrolase</keyword>
<dbReference type="InterPro" id="IPR010182">
    <property type="entry name" value="ArgE/DapE"/>
</dbReference>
<comment type="cofactor">
    <cofactor evidence="2">
        <name>Zn(2+)</name>
        <dbReference type="ChEBI" id="CHEBI:29105"/>
    </cofactor>
</comment>
<dbReference type="InterPro" id="IPR033687">
    <property type="entry name" value="YodQ-like"/>
</dbReference>
<dbReference type="InterPro" id="IPR036264">
    <property type="entry name" value="Bact_exopeptidase_dim_dom"/>
</dbReference>
<dbReference type="Gene3D" id="3.40.630.10">
    <property type="entry name" value="Zn peptidases"/>
    <property type="match status" value="1"/>
</dbReference>
<feature type="domain" description="Peptidase M20 dimerisation" evidence="8">
    <location>
        <begin position="208"/>
        <end position="314"/>
    </location>
</feature>
<sequence>MTLTPELRAAIVQSVEDGFADQIAYLQKLVAFRSQRAEEFPIQDFLFTDLRDRGMVMDRFAMNEAELAAHEGGAPFSAGHSRAPIVVGIHHPRTEKGRSLILQHHVDVVPVGPADMWEHDPYGGEIEGDWLYGRGAADMKAGASANVFALAALKRIGLQPAATVYLQSVVEEESTGNGAMQTFLRGYTADAALIPEPEYEMLVRAGLGVLWFSVEVRGFPTHVREMGAGANAIDAAYRLIGALREVEARWNAERDDHPEVAGTDHPINLNIGRIEGGDWGSSVPAWCRFQVRVAIYPGQKAREKFQEIVDHAMAFARTDAFLSQNPPVLTQNGFNAEGYILEPGSEAEALLGRAHEAAFGTPLETFMTPAYLDARVYALYNRIPTLCYGPKSRAIHGFDEAVSLTSLKKITQSMALFIAEWCGTESL</sequence>
<accession>A0A443ITI7</accession>
<evidence type="ECO:0000256" key="1">
    <source>
        <dbReference type="ARBA" id="ARBA00001941"/>
    </source>
</evidence>
<dbReference type="InterPro" id="IPR050072">
    <property type="entry name" value="Peptidase_M20A"/>
</dbReference>
<proteinExistence type="inferred from homology"/>
<dbReference type="NCBIfam" id="TIGR01910">
    <property type="entry name" value="DapE-ArgE"/>
    <property type="match status" value="1"/>
</dbReference>
<protein>
    <submittedName>
        <fullName evidence="9">ArgE/DapE family deacylase</fullName>
    </submittedName>
</protein>
<dbReference type="Pfam" id="PF07687">
    <property type="entry name" value="M20_dimer"/>
    <property type="match status" value="1"/>
</dbReference>
<evidence type="ECO:0000313" key="9">
    <source>
        <dbReference type="EMBL" id="RWR11018.1"/>
    </source>
</evidence>